<dbReference type="InterPro" id="IPR007627">
    <property type="entry name" value="RNA_pol_sigma70_r2"/>
</dbReference>
<dbReference type="OrthoDB" id="9780326at2"/>
<evidence type="ECO:0000256" key="1">
    <source>
        <dbReference type="ARBA" id="ARBA00010641"/>
    </source>
</evidence>
<dbReference type="InterPro" id="IPR013249">
    <property type="entry name" value="RNA_pol_sigma70_r4_t2"/>
</dbReference>
<dbReference type="RefSeq" id="WP_025066001.1">
    <property type="nucleotide sequence ID" value="NZ_CP013195.1"/>
</dbReference>
<dbReference type="PANTHER" id="PTHR43133">
    <property type="entry name" value="RNA POLYMERASE ECF-TYPE SIGMA FACTO"/>
    <property type="match status" value="1"/>
</dbReference>
<evidence type="ECO:0000259" key="8">
    <source>
        <dbReference type="Pfam" id="PF08281"/>
    </source>
</evidence>
<sequence>MNKLNDISLVTQVTVFHNKKAFNELIVKYQSPIRRFFINQTSGDIQLSDDLAQDTFVKAYTHIEQFKGLSGFSTWLYRIAYNVLYDYTRSRKLTGDLDTPAVSRRNAETADSNLRMDIYDAMAILTAAERICITLQLMEGQPIDKISEITGMAQGTVKSHLSRGKQRLATYLKENGYDG</sequence>
<dbReference type="GO" id="GO:0006352">
    <property type="term" value="P:DNA-templated transcription initiation"/>
    <property type="evidence" value="ECO:0007669"/>
    <property type="project" value="InterPro"/>
</dbReference>
<dbReference type="Gene3D" id="1.10.10.10">
    <property type="entry name" value="Winged helix-like DNA-binding domain superfamily/Winged helix DNA-binding domain"/>
    <property type="match status" value="1"/>
</dbReference>
<evidence type="ECO:0000256" key="2">
    <source>
        <dbReference type="ARBA" id="ARBA00023015"/>
    </source>
</evidence>
<dbReference type="InterPro" id="IPR013324">
    <property type="entry name" value="RNA_pol_sigma_r3/r4-like"/>
</dbReference>
<dbReference type="Pfam" id="PF08281">
    <property type="entry name" value="Sigma70_r4_2"/>
    <property type="match status" value="1"/>
</dbReference>
<comment type="similarity">
    <text evidence="1 6">Belongs to the sigma-70 factor family. ECF subfamily.</text>
</comment>
<protein>
    <recommendedName>
        <fullName evidence="6">RNA polymerase sigma factor</fullName>
    </recommendedName>
</protein>
<name>A0A0S2KKI8_9BACT</name>
<dbReference type="Proteomes" id="UP000056252">
    <property type="component" value="Chromosome"/>
</dbReference>
<dbReference type="InterPro" id="IPR014284">
    <property type="entry name" value="RNA_pol_sigma-70_dom"/>
</dbReference>
<dbReference type="eggNOG" id="COG1595">
    <property type="taxonomic scope" value="Bacteria"/>
</dbReference>
<evidence type="ECO:0000256" key="5">
    <source>
        <dbReference type="ARBA" id="ARBA00023163"/>
    </source>
</evidence>
<evidence type="ECO:0000259" key="7">
    <source>
        <dbReference type="Pfam" id="PF04542"/>
    </source>
</evidence>
<evidence type="ECO:0000313" key="10">
    <source>
        <dbReference type="Proteomes" id="UP000056252"/>
    </source>
</evidence>
<accession>A0A0S2KKI8</accession>
<reference evidence="10" key="1">
    <citation type="submission" date="2015-11" db="EMBL/GenBank/DDBJ databases">
        <authorList>
            <person name="Holder M.E."/>
            <person name="Ajami N.J."/>
            <person name="Petrosino J.F."/>
        </authorList>
    </citation>
    <scope>NUCLEOTIDE SEQUENCE [LARGE SCALE GENOMIC DNA]</scope>
    <source>
        <strain evidence="10">F0113</strain>
    </source>
</reference>
<dbReference type="GO" id="GO:0003677">
    <property type="term" value="F:DNA binding"/>
    <property type="evidence" value="ECO:0007669"/>
    <property type="project" value="UniProtKB-KW"/>
</dbReference>
<dbReference type="AlphaFoldDB" id="A0A0S2KKI8"/>
<dbReference type="InterPro" id="IPR013325">
    <property type="entry name" value="RNA_pol_sigma_r2"/>
</dbReference>
<dbReference type="Pfam" id="PF04542">
    <property type="entry name" value="Sigma70_r2"/>
    <property type="match status" value="1"/>
</dbReference>
<evidence type="ECO:0000256" key="3">
    <source>
        <dbReference type="ARBA" id="ARBA00023082"/>
    </source>
</evidence>
<evidence type="ECO:0000256" key="4">
    <source>
        <dbReference type="ARBA" id="ARBA00023125"/>
    </source>
</evidence>
<organism evidence="9 10">
    <name type="scientific">Hoylesella enoeca</name>
    <dbReference type="NCBI Taxonomy" id="76123"/>
    <lineage>
        <taxon>Bacteria</taxon>
        <taxon>Pseudomonadati</taxon>
        <taxon>Bacteroidota</taxon>
        <taxon>Bacteroidia</taxon>
        <taxon>Bacteroidales</taxon>
        <taxon>Prevotellaceae</taxon>
        <taxon>Hoylesella</taxon>
    </lineage>
</organism>
<feature type="domain" description="RNA polymerase sigma-70 region 2" evidence="7">
    <location>
        <begin position="32"/>
        <end position="92"/>
    </location>
</feature>
<proteinExistence type="inferred from homology"/>
<keyword evidence="5 6" id="KW-0804">Transcription</keyword>
<dbReference type="PANTHER" id="PTHR43133:SF51">
    <property type="entry name" value="RNA POLYMERASE SIGMA FACTOR"/>
    <property type="match status" value="1"/>
</dbReference>
<dbReference type="SUPFAM" id="SSF88946">
    <property type="entry name" value="Sigma2 domain of RNA polymerase sigma factors"/>
    <property type="match status" value="1"/>
</dbReference>
<dbReference type="PROSITE" id="PS01063">
    <property type="entry name" value="SIGMA70_ECF"/>
    <property type="match status" value="1"/>
</dbReference>
<dbReference type="KEGG" id="peo:AS203_04905"/>
<dbReference type="InterPro" id="IPR039425">
    <property type="entry name" value="RNA_pol_sigma-70-like"/>
</dbReference>
<dbReference type="Gene3D" id="1.10.1740.10">
    <property type="match status" value="1"/>
</dbReference>
<dbReference type="STRING" id="76123.AS203_04905"/>
<dbReference type="GO" id="GO:0016987">
    <property type="term" value="F:sigma factor activity"/>
    <property type="evidence" value="ECO:0007669"/>
    <property type="project" value="UniProtKB-KW"/>
</dbReference>
<evidence type="ECO:0000256" key="6">
    <source>
        <dbReference type="RuleBase" id="RU000716"/>
    </source>
</evidence>
<dbReference type="InterPro" id="IPR000838">
    <property type="entry name" value="RNA_pol_sigma70_ECF_CS"/>
</dbReference>
<keyword evidence="10" id="KW-1185">Reference proteome</keyword>
<keyword evidence="4 6" id="KW-0238">DNA-binding</keyword>
<dbReference type="InterPro" id="IPR036388">
    <property type="entry name" value="WH-like_DNA-bd_sf"/>
</dbReference>
<gene>
    <name evidence="9" type="ORF">AS203_04905</name>
</gene>
<keyword evidence="2 6" id="KW-0805">Transcription regulation</keyword>
<evidence type="ECO:0000313" key="9">
    <source>
        <dbReference type="EMBL" id="ALO48498.1"/>
    </source>
</evidence>
<dbReference type="SUPFAM" id="SSF88659">
    <property type="entry name" value="Sigma3 and sigma4 domains of RNA polymerase sigma factors"/>
    <property type="match status" value="1"/>
</dbReference>
<keyword evidence="3 6" id="KW-0731">Sigma factor</keyword>
<dbReference type="NCBIfam" id="TIGR02937">
    <property type="entry name" value="sigma70-ECF"/>
    <property type="match status" value="1"/>
</dbReference>
<dbReference type="EMBL" id="CP013195">
    <property type="protein sequence ID" value="ALO48498.1"/>
    <property type="molecule type" value="Genomic_DNA"/>
</dbReference>
<feature type="domain" description="RNA polymerase sigma factor 70 region 4 type 2" evidence="8">
    <location>
        <begin position="116"/>
        <end position="168"/>
    </location>
</feature>